<accession>A0A803LGZ7</accession>
<dbReference type="Gramene" id="AUR62013244-RA">
    <property type="protein sequence ID" value="AUR62013244-RA:cds"/>
    <property type="gene ID" value="AUR62013244"/>
</dbReference>
<dbReference type="Proteomes" id="UP000596660">
    <property type="component" value="Unplaced"/>
</dbReference>
<feature type="chain" id="PRO_5031068887" evidence="2">
    <location>
        <begin position="26"/>
        <end position="126"/>
    </location>
</feature>
<feature type="region of interest" description="Disordered" evidence="1">
    <location>
        <begin position="79"/>
        <end position="110"/>
    </location>
</feature>
<evidence type="ECO:0000256" key="1">
    <source>
        <dbReference type="SAM" id="MobiDB-lite"/>
    </source>
</evidence>
<organism evidence="3 4">
    <name type="scientific">Chenopodium quinoa</name>
    <name type="common">Quinoa</name>
    <dbReference type="NCBI Taxonomy" id="63459"/>
    <lineage>
        <taxon>Eukaryota</taxon>
        <taxon>Viridiplantae</taxon>
        <taxon>Streptophyta</taxon>
        <taxon>Embryophyta</taxon>
        <taxon>Tracheophyta</taxon>
        <taxon>Spermatophyta</taxon>
        <taxon>Magnoliopsida</taxon>
        <taxon>eudicotyledons</taxon>
        <taxon>Gunneridae</taxon>
        <taxon>Pentapetalae</taxon>
        <taxon>Caryophyllales</taxon>
        <taxon>Chenopodiaceae</taxon>
        <taxon>Chenopodioideae</taxon>
        <taxon>Atripliceae</taxon>
        <taxon>Chenopodium</taxon>
    </lineage>
</organism>
<reference evidence="3" key="2">
    <citation type="submission" date="2021-03" db="UniProtKB">
        <authorList>
            <consortium name="EnsemblPlants"/>
        </authorList>
    </citation>
    <scope>IDENTIFICATION</scope>
</reference>
<reference evidence="3" key="1">
    <citation type="journal article" date="2017" name="Nature">
        <title>The genome of Chenopodium quinoa.</title>
        <authorList>
            <person name="Jarvis D.E."/>
            <person name="Ho Y.S."/>
            <person name="Lightfoot D.J."/>
            <person name="Schmoeckel S.M."/>
            <person name="Li B."/>
            <person name="Borm T.J.A."/>
            <person name="Ohyanagi H."/>
            <person name="Mineta K."/>
            <person name="Michell C.T."/>
            <person name="Saber N."/>
            <person name="Kharbatia N.M."/>
            <person name="Rupper R.R."/>
            <person name="Sharp A.R."/>
            <person name="Dally N."/>
            <person name="Boughton B.A."/>
            <person name="Woo Y.H."/>
            <person name="Gao G."/>
            <person name="Schijlen E.G.W.M."/>
            <person name="Guo X."/>
            <person name="Momin A.A."/>
            <person name="Negrao S."/>
            <person name="Al-Babili S."/>
            <person name="Gehring C."/>
            <person name="Roessner U."/>
            <person name="Jung C."/>
            <person name="Murphy K."/>
            <person name="Arold S.T."/>
            <person name="Gojobori T."/>
            <person name="van der Linden C.G."/>
            <person name="van Loo E.N."/>
            <person name="Jellen E.N."/>
            <person name="Maughan P.J."/>
            <person name="Tester M."/>
        </authorList>
    </citation>
    <scope>NUCLEOTIDE SEQUENCE [LARGE SCALE GENOMIC DNA]</scope>
    <source>
        <strain evidence="3">cv. PI 614886</strain>
    </source>
</reference>
<evidence type="ECO:0000256" key="2">
    <source>
        <dbReference type="SAM" id="SignalP"/>
    </source>
</evidence>
<name>A0A803LGZ7_CHEQI</name>
<dbReference type="AlphaFoldDB" id="A0A803LGZ7"/>
<dbReference type="EnsemblPlants" id="AUR62013244-RA">
    <property type="protein sequence ID" value="AUR62013244-RA:cds"/>
    <property type="gene ID" value="AUR62013244"/>
</dbReference>
<protein>
    <submittedName>
        <fullName evidence="3">Uncharacterized protein</fullName>
    </submittedName>
</protein>
<keyword evidence="4" id="KW-1185">Reference proteome</keyword>
<proteinExistence type="predicted"/>
<evidence type="ECO:0000313" key="3">
    <source>
        <dbReference type="EnsemblPlants" id="AUR62013244-RA:cds"/>
    </source>
</evidence>
<sequence length="126" mass="13991">MSTFIMKTLLLTTFILMSFFSFLSTKSSSVVEAARLPGGTHDWYANTLRVLGRPGHSPPPYPKPAPPERDVMVASYLKNKESDDNLERHKHPPPSYPKPAPPHRDVTSSRADQLSVLASAYIITTI</sequence>
<feature type="signal peptide" evidence="2">
    <location>
        <begin position="1"/>
        <end position="25"/>
    </location>
</feature>
<evidence type="ECO:0000313" key="4">
    <source>
        <dbReference type="Proteomes" id="UP000596660"/>
    </source>
</evidence>
<keyword evidence="2" id="KW-0732">Signal</keyword>